<keyword evidence="5" id="KW-1185">Reference proteome</keyword>
<organism evidence="4 5">
    <name type="scientific">Lophiostoma macrostomum CBS 122681</name>
    <dbReference type="NCBI Taxonomy" id="1314788"/>
    <lineage>
        <taxon>Eukaryota</taxon>
        <taxon>Fungi</taxon>
        <taxon>Dikarya</taxon>
        <taxon>Ascomycota</taxon>
        <taxon>Pezizomycotina</taxon>
        <taxon>Dothideomycetes</taxon>
        <taxon>Pleosporomycetidae</taxon>
        <taxon>Pleosporales</taxon>
        <taxon>Lophiostomataceae</taxon>
        <taxon>Lophiostoma</taxon>
    </lineage>
</organism>
<evidence type="ECO:0000313" key="5">
    <source>
        <dbReference type="Proteomes" id="UP000799324"/>
    </source>
</evidence>
<feature type="chain" id="PRO_5025443973" description="Mid2 domain-containing protein" evidence="3">
    <location>
        <begin position="23"/>
        <end position="268"/>
    </location>
</feature>
<feature type="region of interest" description="Disordered" evidence="1">
    <location>
        <begin position="247"/>
        <end position="268"/>
    </location>
</feature>
<evidence type="ECO:0000313" key="4">
    <source>
        <dbReference type="EMBL" id="KAF2655380.1"/>
    </source>
</evidence>
<name>A0A6A6T6K0_9PLEO</name>
<accession>A0A6A6T6K0</accession>
<protein>
    <recommendedName>
        <fullName evidence="6">Mid2 domain-containing protein</fullName>
    </recommendedName>
</protein>
<dbReference type="AlphaFoldDB" id="A0A6A6T6K0"/>
<dbReference type="OrthoDB" id="5215637at2759"/>
<feature type="compositionally biased region" description="Low complexity" evidence="1">
    <location>
        <begin position="162"/>
        <end position="177"/>
    </location>
</feature>
<dbReference type="EMBL" id="MU004350">
    <property type="protein sequence ID" value="KAF2655380.1"/>
    <property type="molecule type" value="Genomic_DNA"/>
</dbReference>
<keyword evidence="2" id="KW-0472">Membrane</keyword>
<gene>
    <name evidence="4" type="ORF">K491DRAFT_692976</name>
</gene>
<keyword evidence="3" id="KW-0732">Signal</keyword>
<proteinExistence type="predicted"/>
<evidence type="ECO:0008006" key="6">
    <source>
        <dbReference type="Google" id="ProtNLM"/>
    </source>
</evidence>
<keyword evidence="2" id="KW-1133">Transmembrane helix</keyword>
<evidence type="ECO:0000256" key="2">
    <source>
        <dbReference type="SAM" id="Phobius"/>
    </source>
</evidence>
<keyword evidence="2" id="KW-0812">Transmembrane</keyword>
<feature type="compositionally biased region" description="Basic and acidic residues" evidence="1">
    <location>
        <begin position="247"/>
        <end position="260"/>
    </location>
</feature>
<evidence type="ECO:0000256" key="1">
    <source>
        <dbReference type="SAM" id="MobiDB-lite"/>
    </source>
</evidence>
<feature type="region of interest" description="Disordered" evidence="1">
    <location>
        <begin position="159"/>
        <end position="184"/>
    </location>
</feature>
<feature type="transmembrane region" description="Helical" evidence="2">
    <location>
        <begin position="188"/>
        <end position="213"/>
    </location>
</feature>
<reference evidence="4" key="1">
    <citation type="journal article" date="2020" name="Stud. Mycol.">
        <title>101 Dothideomycetes genomes: a test case for predicting lifestyles and emergence of pathogens.</title>
        <authorList>
            <person name="Haridas S."/>
            <person name="Albert R."/>
            <person name="Binder M."/>
            <person name="Bloem J."/>
            <person name="Labutti K."/>
            <person name="Salamov A."/>
            <person name="Andreopoulos B."/>
            <person name="Baker S."/>
            <person name="Barry K."/>
            <person name="Bills G."/>
            <person name="Bluhm B."/>
            <person name="Cannon C."/>
            <person name="Castanera R."/>
            <person name="Culley D."/>
            <person name="Daum C."/>
            <person name="Ezra D."/>
            <person name="Gonzalez J."/>
            <person name="Henrissat B."/>
            <person name="Kuo A."/>
            <person name="Liang C."/>
            <person name="Lipzen A."/>
            <person name="Lutzoni F."/>
            <person name="Magnuson J."/>
            <person name="Mondo S."/>
            <person name="Nolan M."/>
            <person name="Ohm R."/>
            <person name="Pangilinan J."/>
            <person name="Park H.-J."/>
            <person name="Ramirez L."/>
            <person name="Alfaro M."/>
            <person name="Sun H."/>
            <person name="Tritt A."/>
            <person name="Yoshinaga Y."/>
            <person name="Zwiers L.-H."/>
            <person name="Turgeon B."/>
            <person name="Goodwin S."/>
            <person name="Spatafora J."/>
            <person name="Crous P."/>
            <person name="Grigoriev I."/>
        </authorList>
    </citation>
    <scope>NUCLEOTIDE SEQUENCE</scope>
    <source>
        <strain evidence="4">CBS 122681</strain>
    </source>
</reference>
<feature type="signal peptide" evidence="3">
    <location>
        <begin position="1"/>
        <end position="22"/>
    </location>
</feature>
<evidence type="ECO:0000256" key="3">
    <source>
        <dbReference type="SAM" id="SignalP"/>
    </source>
</evidence>
<dbReference type="Proteomes" id="UP000799324">
    <property type="component" value="Unassembled WGS sequence"/>
</dbReference>
<sequence length="268" mass="28017">MMNPSPTYTLFLLLLLPSLITTSCYFPDGSTTQDTPCNPKSANSTCCGPGYACLSNHLCSVTSQVPLSIADLSPYYVRASCTDPTWTSTECPQFCTNATNGDNLGVGGMGVGKCDGNASLDRYYCRDERTKDLSDGVLCGDQEYYFGFEGFPTTVTVIGGDSTSTPSTTSTTAPASSQHPVSSGDNRVALGAGLGVGLGVPLLLAFGVITLLWSRSRPIRVAELGAESLGSPSPIAEGKVASQLHEVHSDALSRPHELPGKDPFTAGQ</sequence>